<name>G3GSN9_CRIGR</name>
<protein>
    <submittedName>
        <fullName evidence="1">Uncharacterized protein</fullName>
    </submittedName>
</protein>
<organism evidence="1 2">
    <name type="scientific">Cricetulus griseus</name>
    <name type="common">Chinese hamster</name>
    <name type="synonym">Cricetulus barabensis griseus</name>
    <dbReference type="NCBI Taxonomy" id="10029"/>
    <lineage>
        <taxon>Eukaryota</taxon>
        <taxon>Metazoa</taxon>
        <taxon>Chordata</taxon>
        <taxon>Craniata</taxon>
        <taxon>Vertebrata</taxon>
        <taxon>Euteleostomi</taxon>
        <taxon>Mammalia</taxon>
        <taxon>Eutheria</taxon>
        <taxon>Euarchontoglires</taxon>
        <taxon>Glires</taxon>
        <taxon>Rodentia</taxon>
        <taxon>Myomorpha</taxon>
        <taxon>Muroidea</taxon>
        <taxon>Cricetidae</taxon>
        <taxon>Cricetinae</taxon>
        <taxon>Cricetulus</taxon>
    </lineage>
</organism>
<gene>
    <name evidence="1" type="ORF">I79_000656</name>
</gene>
<reference evidence="2" key="1">
    <citation type="journal article" date="2011" name="Nat. Biotechnol.">
        <title>The genomic sequence of the Chinese hamster ovary (CHO)-K1 cell line.</title>
        <authorList>
            <person name="Xu X."/>
            <person name="Nagarajan H."/>
            <person name="Lewis N.E."/>
            <person name="Pan S."/>
            <person name="Cai Z."/>
            <person name="Liu X."/>
            <person name="Chen W."/>
            <person name="Xie M."/>
            <person name="Wang W."/>
            <person name="Hammond S."/>
            <person name="Andersen M.R."/>
            <person name="Neff N."/>
            <person name="Passarelli B."/>
            <person name="Koh W."/>
            <person name="Fan H.C."/>
            <person name="Wang J."/>
            <person name="Gui Y."/>
            <person name="Lee K.H."/>
            <person name="Betenbaugh M.J."/>
            <person name="Quake S.R."/>
            <person name="Famili I."/>
            <person name="Palsson B.O."/>
            <person name="Wang J."/>
        </authorList>
    </citation>
    <scope>NUCLEOTIDE SEQUENCE [LARGE SCALE GENOMIC DNA]</scope>
    <source>
        <strain evidence="2">CHO K1 cell line</strain>
    </source>
</reference>
<proteinExistence type="predicted"/>
<evidence type="ECO:0000313" key="2">
    <source>
        <dbReference type="Proteomes" id="UP000001075"/>
    </source>
</evidence>
<dbReference type="AlphaFoldDB" id="G3GSN9"/>
<dbReference type="EMBL" id="JH000012">
    <property type="protein sequence ID" value="EGV96404.1"/>
    <property type="molecule type" value="Genomic_DNA"/>
</dbReference>
<dbReference type="Proteomes" id="UP000001075">
    <property type="component" value="Unassembled WGS sequence"/>
</dbReference>
<evidence type="ECO:0000313" key="1">
    <source>
        <dbReference type="EMBL" id="EGV96404.1"/>
    </source>
</evidence>
<dbReference type="InParanoid" id="G3GSN9"/>
<accession>G3GSN9</accession>
<sequence length="56" mass="6224">MKCKQYTPEQSVSVCPSVPTLFFETEFLCVALEPILALTLETKLASNSEIRLPLPP</sequence>